<evidence type="ECO:0000256" key="2">
    <source>
        <dbReference type="ARBA" id="ARBA00022630"/>
    </source>
</evidence>
<keyword evidence="3 8" id="KW-0288">FMN</keyword>
<accession>E0S841</accession>
<evidence type="ECO:0000256" key="3">
    <source>
        <dbReference type="ARBA" id="ARBA00022643"/>
    </source>
</evidence>
<feature type="binding site" evidence="10">
    <location>
        <position position="167"/>
    </location>
    <ligand>
        <name>FMN</name>
        <dbReference type="ChEBI" id="CHEBI:58210"/>
    </ligand>
</feature>
<dbReference type="GO" id="GO:0000049">
    <property type="term" value="F:tRNA binding"/>
    <property type="evidence" value="ECO:0007669"/>
    <property type="project" value="UniProtKB-KW"/>
</dbReference>
<feature type="binding site" evidence="10">
    <location>
        <begin position="11"/>
        <end position="13"/>
    </location>
    <ligand>
        <name>FMN</name>
        <dbReference type="ChEBI" id="CHEBI:58210"/>
    </ligand>
</feature>
<dbReference type="GeneID" id="9698055"/>
<dbReference type="EC" id="1.3.1.-" evidence="8"/>
<organism evidence="12 13">
    <name type="scientific">Encephalitozoon intestinalis (strain ATCC 50506)</name>
    <name type="common">Microsporidian parasite</name>
    <name type="synonym">Septata intestinalis</name>
    <dbReference type="NCBI Taxonomy" id="876142"/>
    <lineage>
        <taxon>Eukaryota</taxon>
        <taxon>Fungi</taxon>
        <taxon>Fungi incertae sedis</taxon>
        <taxon>Microsporidia</taxon>
        <taxon>Unikaryonidae</taxon>
        <taxon>Encephalitozoon</taxon>
    </lineage>
</organism>
<feature type="domain" description="DUS-like FMN-binding" evidence="11">
    <location>
        <begin position="9"/>
        <end position="304"/>
    </location>
</feature>
<keyword evidence="5" id="KW-0521">NADP</keyword>
<reference evidence="12 13" key="1">
    <citation type="journal article" date="2010" name="Nat. Commun.">
        <title>The complete sequence of the smallest known nuclear genome from the microsporidian Encephalitozoon intestinalis.</title>
        <authorList>
            <person name="Corradi N."/>
            <person name="Pombert J.-F."/>
            <person name="Farinelli L."/>
            <person name="Didier E.S."/>
            <person name="Keeling P.J."/>
        </authorList>
    </citation>
    <scope>NUCLEOTIDE SEQUENCE [LARGE SCALE GENOMIC DNA]</scope>
    <source>
        <strain evidence="12 13">ATCC 50506</strain>
    </source>
</reference>
<evidence type="ECO:0000256" key="9">
    <source>
        <dbReference type="PIRSR" id="PIRSR006621-1"/>
    </source>
</evidence>
<keyword evidence="13" id="KW-1185">Reference proteome</keyword>
<dbReference type="RefSeq" id="XP_003073236.2">
    <property type="nucleotide sequence ID" value="XM_003073190.2"/>
</dbReference>
<dbReference type="SUPFAM" id="SSF51395">
    <property type="entry name" value="FMN-linked oxidoreductases"/>
    <property type="match status" value="1"/>
</dbReference>
<proteinExistence type="inferred from homology"/>
<reference evidence="12 13" key="2">
    <citation type="journal article" date="2012" name="Proc. Natl. Acad. Sci. U.S.A.">
        <title>Gain and loss of multiple functionally related, horizontally transferred genes in the reduced genomes of two microsporidian parasites.</title>
        <authorList>
            <person name="Pombert J.-F."/>
            <person name="Selman M."/>
            <person name="Burki F."/>
            <person name="Bardell F.T."/>
            <person name="Farinelli L."/>
            <person name="Solter L.F."/>
            <person name="Whitman D.W."/>
            <person name="Weiss L.M."/>
            <person name="Corradi N."/>
            <person name="Keeling P.J."/>
        </authorList>
    </citation>
    <scope>NUCLEOTIDE SEQUENCE [LARGE SCALE GENOMIC DNA]</scope>
    <source>
        <strain evidence="12 13">ATCC 50506</strain>
    </source>
</reference>
<keyword evidence="6" id="KW-0694">RNA-binding</keyword>
<evidence type="ECO:0000256" key="6">
    <source>
        <dbReference type="ARBA" id="ARBA00022884"/>
    </source>
</evidence>
<evidence type="ECO:0000256" key="10">
    <source>
        <dbReference type="PIRSR" id="PIRSR006621-2"/>
    </source>
</evidence>
<dbReference type="KEGG" id="ein:Eint_071130"/>
<evidence type="ECO:0000256" key="4">
    <source>
        <dbReference type="ARBA" id="ARBA00022694"/>
    </source>
</evidence>
<dbReference type="PANTHER" id="PTHR42907">
    <property type="entry name" value="FMN-LINKED OXIDOREDUCTASES SUPERFAMILY PROTEIN"/>
    <property type="match status" value="1"/>
</dbReference>
<evidence type="ECO:0000259" key="11">
    <source>
        <dbReference type="Pfam" id="PF01207"/>
    </source>
</evidence>
<comment type="similarity">
    <text evidence="8">Belongs to the dus family.</text>
</comment>
<dbReference type="InterPro" id="IPR013785">
    <property type="entry name" value="Aldolase_TIM"/>
</dbReference>
<feature type="active site" description="Proton donor" evidence="9">
    <location>
        <position position="95"/>
    </location>
</feature>
<name>E0S841_ENCIT</name>
<feature type="binding site" evidence="10">
    <location>
        <position position="134"/>
    </location>
    <ligand>
        <name>FMN</name>
        <dbReference type="ChEBI" id="CHEBI:58210"/>
    </ligand>
</feature>
<dbReference type="GO" id="GO:0050660">
    <property type="term" value="F:flavin adenine dinucleotide binding"/>
    <property type="evidence" value="ECO:0007669"/>
    <property type="project" value="InterPro"/>
</dbReference>
<dbReference type="PIRSF" id="PIRSF006621">
    <property type="entry name" value="Dus"/>
    <property type="match status" value="1"/>
</dbReference>
<evidence type="ECO:0000313" key="12">
    <source>
        <dbReference type="EMBL" id="ADM11876.2"/>
    </source>
</evidence>
<dbReference type="EMBL" id="CP001948">
    <property type="protein sequence ID" value="ADM11876.2"/>
    <property type="molecule type" value="Genomic_DNA"/>
</dbReference>
<feature type="binding site" evidence="10">
    <location>
        <begin position="227"/>
        <end position="228"/>
    </location>
    <ligand>
        <name>FMN</name>
        <dbReference type="ChEBI" id="CHEBI:58210"/>
    </ligand>
</feature>
<dbReference type="GO" id="GO:0017150">
    <property type="term" value="F:tRNA dihydrouridine synthase activity"/>
    <property type="evidence" value="ECO:0007669"/>
    <property type="project" value="InterPro"/>
</dbReference>
<evidence type="ECO:0000256" key="7">
    <source>
        <dbReference type="ARBA" id="ARBA00023002"/>
    </source>
</evidence>
<comment type="cofactor">
    <cofactor evidence="8 10">
        <name>FMN</name>
        <dbReference type="ChEBI" id="CHEBI:58210"/>
    </cofactor>
</comment>
<keyword evidence="1" id="KW-0820">tRNA-binding</keyword>
<dbReference type="CDD" id="cd02801">
    <property type="entry name" value="DUS_like_FMN"/>
    <property type="match status" value="1"/>
</dbReference>
<evidence type="ECO:0000256" key="1">
    <source>
        <dbReference type="ARBA" id="ARBA00022555"/>
    </source>
</evidence>
<dbReference type="Gene3D" id="3.20.20.70">
    <property type="entry name" value="Aldolase class I"/>
    <property type="match status" value="1"/>
</dbReference>
<dbReference type="Pfam" id="PF01207">
    <property type="entry name" value="Dus"/>
    <property type="match status" value="1"/>
</dbReference>
<keyword evidence="4 8" id="KW-0819">tRNA processing</keyword>
<dbReference type="HOGENOM" id="CLU_013299_2_1_1"/>
<keyword evidence="7 8" id="KW-0560">Oxidoreductase</keyword>
<sequence>MNLGIEISLAPMMDVTTAHFRRLIRLTSSSTILFTEMIVSNTVIHISRDRLREKLGEYDDKTVVQIGGSDAGQIVEAVKILQDLGYRMFNLNCGCPSSRVKKGSFGAVLMLNKELVAEIINKVYKETGEILSLKIRVGVDNHEGIDFLKEFVGYIKENTPNRTFYVHARKCWLEGLSPEQNRKLPPLDYDSVYMIKRLYPELKIVLNGCIGINNLDRIKDLDGVMVGREAIRDILVFWDIDRKLSMKCDKGERRDCEELFPFDMDMKKIECRSDSEAKEWRAQKIRSVVREYFEGFPPSDQLKSIHIQPIINLMRGKKGCKEYRRKLNSLLMERVKAGEAYGLIVEHLK</sequence>
<dbReference type="OrthoDB" id="10262250at2759"/>
<dbReference type="InterPro" id="IPR035587">
    <property type="entry name" value="DUS-like_FMN-bd"/>
</dbReference>
<gene>
    <name evidence="12" type="ORF">Eint_071130</name>
</gene>
<comment type="function">
    <text evidence="8">Catalyzes the synthesis of dihydrouridine, a modified base found in the D-loop of most tRNAs.</text>
</comment>
<keyword evidence="10" id="KW-0547">Nucleotide-binding</keyword>
<evidence type="ECO:0000256" key="5">
    <source>
        <dbReference type="ARBA" id="ARBA00022857"/>
    </source>
</evidence>
<keyword evidence="2 8" id="KW-0285">Flavoprotein</keyword>
<evidence type="ECO:0000313" key="13">
    <source>
        <dbReference type="Proteomes" id="UP000002313"/>
    </source>
</evidence>
<evidence type="ECO:0000256" key="8">
    <source>
        <dbReference type="PIRNR" id="PIRNR006621"/>
    </source>
</evidence>
<dbReference type="InterPro" id="IPR004653">
    <property type="entry name" value="DusA"/>
</dbReference>
<protein>
    <recommendedName>
        <fullName evidence="8">tRNA-dihydrouridine synthase</fullName>
        <ecNumber evidence="8">1.3.1.-</ecNumber>
    </recommendedName>
</protein>
<feature type="binding site" evidence="10">
    <location>
        <position position="65"/>
    </location>
    <ligand>
        <name>FMN</name>
        <dbReference type="ChEBI" id="CHEBI:58210"/>
    </ligand>
</feature>
<dbReference type="VEuPathDB" id="MicrosporidiaDB:Eint_071130"/>
<dbReference type="Proteomes" id="UP000002313">
    <property type="component" value="Chromosome VII"/>
</dbReference>
<dbReference type="AlphaFoldDB" id="E0S841"/>
<dbReference type="PANTHER" id="PTHR42907:SF1">
    <property type="entry name" value="FMN-LINKED OXIDOREDUCTASES SUPERFAMILY PROTEIN"/>
    <property type="match status" value="1"/>
</dbReference>
<dbReference type="InterPro" id="IPR001269">
    <property type="entry name" value="DUS_fam"/>
</dbReference>